<dbReference type="EMBL" id="QQWD01000009">
    <property type="protein sequence ID" value="REJ52805.1"/>
    <property type="molecule type" value="Genomic_DNA"/>
</dbReference>
<dbReference type="AlphaFoldDB" id="A0A3E0LZ89"/>
<name>A0A3E0LZ89_9CHRO</name>
<sequence>MRGEEVPIDGDIVINFGERTKSKLKIGHYPPLFFYSTRSSQLSLVRVCGKKFFVGAGCRVSGIGF</sequence>
<accession>A0A3E0LZ89</accession>
<protein>
    <submittedName>
        <fullName evidence="1">Uncharacterized protein</fullName>
    </submittedName>
</protein>
<evidence type="ECO:0000313" key="2">
    <source>
        <dbReference type="Proteomes" id="UP000257002"/>
    </source>
</evidence>
<organism evidence="1 2">
    <name type="scientific">Microcystis wesenbergii TW10</name>
    <dbReference type="NCBI Taxonomy" id="2060474"/>
    <lineage>
        <taxon>Bacteria</taxon>
        <taxon>Bacillati</taxon>
        <taxon>Cyanobacteriota</taxon>
        <taxon>Cyanophyceae</taxon>
        <taxon>Oscillatoriophycideae</taxon>
        <taxon>Chroococcales</taxon>
        <taxon>Microcystaceae</taxon>
        <taxon>Microcystis</taxon>
    </lineage>
</organism>
<reference evidence="1 2" key="1">
    <citation type="submission" date="2017-10" db="EMBL/GenBank/DDBJ databases">
        <title>A large-scale comparative metagenomic study reveals the eutrophication-driven functional interactions in six Microcystis-epibionts communities.</title>
        <authorList>
            <person name="Li Q."/>
            <person name="Lin F."/>
        </authorList>
    </citation>
    <scope>NUCLEOTIDE SEQUENCE [LARGE SCALE GENOMIC DNA]</scope>
    <source>
        <strain evidence="1">TW10</strain>
    </source>
</reference>
<dbReference type="Proteomes" id="UP000257002">
    <property type="component" value="Unassembled WGS sequence"/>
</dbReference>
<comment type="caution">
    <text evidence="1">The sequence shown here is derived from an EMBL/GenBank/DDBJ whole genome shotgun (WGS) entry which is preliminary data.</text>
</comment>
<evidence type="ECO:0000313" key="1">
    <source>
        <dbReference type="EMBL" id="REJ52805.1"/>
    </source>
</evidence>
<proteinExistence type="predicted"/>
<gene>
    <name evidence="1" type="ORF">DWQ51_10015</name>
</gene>